<organism evidence="4">
    <name type="scientific">Ditylum brightwellii</name>
    <dbReference type="NCBI Taxonomy" id="49249"/>
    <lineage>
        <taxon>Eukaryota</taxon>
        <taxon>Sar</taxon>
        <taxon>Stramenopiles</taxon>
        <taxon>Ochrophyta</taxon>
        <taxon>Bacillariophyta</taxon>
        <taxon>Mediophyceae</taxon>
        <taxon>Lithodesmiophycidae</taxon>
        <taxon>Lithodesmiales</taxon>
        <taxon>Lithodesmiaceae</taxon>
        <taxon>Ditylum</taxon>
    </lineage>
</organism>
<dbReference type="AlphaFoldDB" id="A0A6V2HSA6"/>
<dbReference type="SUPFAM" id="SSF52540">
    <property type="entry name" value="P-loop containing nucleoside triphosphate hydrolases"/>
    <property type="match status" value="1"/>
</dbReference>
<dbReference type="EMBL" id="HBNS01028093">
    <property type="protein sequence ID" value="CAE4620909.1"/>
    <property type="molecule type" value="Transcribed_RNA"/>
</dbReference>
<evidence type="ECO:0008006" key="6">
    <source>
        <dbReference type="Google" id="ProtNLM"/>
    </source>
</evidence>
<reference evidence="4" key="1">
    <citation type="submission" date="2021-01" db="EMBL/GenBank/DDBJ databases">
        <authorList>
            <person name="Corre E."/>
            <person name="Pelletier E."/>
            <person name="Niang G."/>
            <person name="Scheremetjew M."/>
            <person name="Finn R."/>
            <person name="Kale V."/>
            <person name="Holt S."/>
            <person name="Cochrane G."/>
            <person name="Meng A."/>
            <person name="Brown T."/>
            <person name="Cohen L."/>
        </authorList>
    </citation>
    <scope>NUCLEOTIDE SEQUENCE</scope>
    <source>
        <strain evidence="4">GSO104</strain>
    </source>
</reference>
<feature type="region of interest" description="Disordered" evidence="1">
    <location>
        <begin position="21"/>
        <end position="47"/>
    </location>
</feature>
<dbReference type="Gene3D" id="3.40.50.300">
    <property type="entry name" value="P-loop containing nucleotide triphosphate hydrolases"/>
    <property type="match status" value="1"/>
</dbReference>
<accession>A0A6V2HSA6</accession>
<name>A0A6V2HSA6_9STRA</name>
<feature type="compositionally biased region" description="Basic residues" evidence="1">
    <location>
        <begin position="30"/>
        <end position="43"/>
    </location>
</feature>
<evidence type="ECO:0000256" key="1">
    <source>
        <dbReference type="SAM" id="MobiDB-lite"/>
    </source>
</evidence>
<dbReference type="EMBL" id="HBNS01028092">
    <property type="protein sequence ID" value="CAE4620908.1"/>
    <property type="molecule type" value="Transcribed_RNA"/>
</dbReference>
<feature type="transmembrane region" description="Helical" evidence="2">
    <location>
        <begin position="52"/>
        <end position="71"/>
    </location>
</feature>
<keyword evidence="2" id="KW-0812">Transmembrane</keyword>
<protein>
    <recommendedName>
        <fullName evidence="6">Sulfotransferase domain-containing protein</fullName>
    </recommendedName>
</protein>
<dbReference type="EMBL" id="HBNS01028094">
    <property type="protein sequence ID" value="CAE4620911.1"/>
    <property type="molecule type" value="Transcribed_RNA"/>
</dbReference>
<sequence length="457" mass="51630">MDSSLAVDSINVAKKEGNIDIHDDSTWKQQKSRREKNKSRNRPRGQTNQDRTLLIALLVLAVVTITQVVMVERFFVSTETPVVSHDIQYIKNTALNGRTEDAGSTTEGGLSGIINRAASASSAASVSILREPVDIVAEVLQRDVPLDVKENLPSREEVVKLYGATPRILGLETCQAFRDTVKQQDAFIAPAGMFNTGTNLIYEYLEQNCNLPDKVRVHGIVSRGMRFQVPWGKHAPASWRLNHFAKDAPKSIDQTAFLPIVAIKDPFTWMQSMCRHGYAAFWPHSKQHCPNLVPMYPYEEQNKFGEVNTDSVKVGLKYDAYSQDRIIYDSLAHLWNEWYAEWLNVTHFPFLVVRFEDLLFHAEAVITEVCHCGGGVMEPFSMRKGKLDDSQGFQYIEDSAKGGQKIHEGSSGFATAITKVGEKIRMEQYTEEDMEFAKKVLRKDIMEVFHYTMPSSL</sequence>
<evidence type="ECO:0000256" key="2">
    <source>
        <dbReference type="SAM" id="Phobius"/>
    </source>
</evidence>
<keyword evidence="2" id="KW-1133">Transmembrane helix</keyword>
<dbReference type="InterPro" id="IPR027417">
    <property type="entry name" value="P-loop_NTPase"/>
</dbReference>
<evidence type="ECO:0000313" key="3">
    <source>
        <dbReference type="EMBL" id="CAE4620908.1"/>
    </source>
</evidence>
<gene>
    <name evidence="3" type="ORF">DBRI00130_LOCUS22089</name>
    <name evidence="4" type="ORF">DBRI00130_LOCUS22090</name>
    <name evidence="5" type="ORF">DBRI00130_LOCUS22091</name>
</gene>
<evidence type="ECO:0000313" key="5">
    <source>
        <dbReference type="EMBL" id="CAE4620911.1"/>
    </source>
</evidence>
<keyword evidence="2" id="KW-0472">Membrane</keyword>
<proteinExistence type="predicted"/>
<evidence type="ECO:0000313" key="4">
    <source>
        <dbReference type="EMBL" id="CAE4620909.1"/>
    </source>
</evidence>